<dbReference type="SUPFAM" id="SSF55729">
    <property type="entry name" value="Acyl-CoA N-acyltransferases (Nat)"/>
    <property type="match status" value="1"/>
</dbReference>
<dbReference type="AlphaFoldDB" id="A0A0C3HGX0"/>
<comment type="function">
    <text evidence="9">Catalytic component of the histone acetylase B (HAT-B) complex. Has intrinsic substrate specificity that modifies lysine in recognition sequence GXGKXG. Involved in DNA double-strand break repair.</text>
</comment>
<dbReference type="FunCoup" id="A0A0C3HGX0">
    <property type="interactions" value="1155"/>
</dbReference>
<dbReference type="InterPro" id="IPR019467">
    <property type="entry name" value="Hat1_N"/>
</dbReference>
<evidence type="ECO:0000256" key="10">
    <source>
        <dbReference type="PIRSR" id="PIRSR038084-1"/>
    </source>
</evidence>
<dbReference type="HOGENOM" id="CLU_036024_2_1_1"/>
<evidence type="ECO:0000256" key="5">
    <source>
        <dbReference type="ARBA" id="ARBA00022679"/>
    </source>
</evidence>
<dbReference type="PANTHER" id="PTHR12046">
    <property type="entry name" value="HISTONE ACETYLTRANSFERASE TYPE B CATALYTIC SUBUNIT"/>
    <property type="match status" value="1"/>
</dbReference>
<evidence type="ECO:0000256" key="7">
    <source>
        <dbReference type="ARBA" id="ARBA00023315"/>
    </source>
</evidence>
<proteinExistence type="inferred from homology"/>
<evidence type="ECO:0000259" key="14">
    <source>
        <dbReference type="Pfam" id="PF10394"/>
    </source>
</evidence>
<dbReference type="InterPro" id="IPR013523">
    <property type="entry name" value="Hist_AcTrfase_HAT1_C"/>
</dbReference>
<name>A0A0C3HGX0_OIDMZ</name>
<dbReference type="Gene3D" id="1.10.10.390">
    <property type="match status" value="1"/>
</dbReference>
<evidence type="ECO:0000256" key="4">
    <source>
        <dbReference type="ARBA" id="ARBA00021268"/>
    </source>
</evidence>
<dbReference type="Pfam" id="PF21184">
    <property type="entry name" value="HAT1_C_fung"/>
    <property type="match status" value="1"/>
</dbReference>
<evidence type="ECO:0000313" key="15">
    <source>
        <dbReference type="EMBL" id="KIN07456.1"/>
    </source>
</evidence>
<sequence>MADVNADWSADSNQAVTISLVTPRLGVLHTLHSFHPKFTYAIFGDEERIFGYQDLKINLRYNCCDMRPSVQILYNRKFKTVGETSAMDLKAVLERFVPKTAFEKSDVFESAVADSSKVTFHPPGELWQTIESEGETYEIWKGSLADLTIQQMVKRIQILVPFFIEGGSLIELSEPEWSLKRWTVFFLYQKRVQTDPTVSLYTFIGYSTTYRYFYFTPLPSPPSSAEKKKRICHPANLDFQLPFPEVSLPDLRSRLRISQFIILPPFQKGGNGSRLYNSIFDFYLKDSNTVEITVEDPNESFDDMRDLNDLVRLRNVPEFAALRVNTDITIHGSGPVPREIVNLAVLDDIRLRFKIAPRQFARLVEMQLLSLIPVNIRQSMLPERLTSIAPDFKAKQHEYRLWQLYTKQRIYRRNKDALIQLDRAERIDKLEETLGGVEAEYSRLLRTLEERASGKSPANGKRASPEDNPIVDEEPAAKKAKIS</sequence>
<evidence type="ECO:0000256" key="1">
    <source>
        <dbReference type="ARBA" id="ARBA00004123"/>
    </source>
</evidence>
<dbReference type="GO" id="GO:0005737">
    <property type="term" value="C:cytoplasm"/>
    <property type="evidence" value="ECO:0007669"/>
    <property type="project" value="UniProtKB-SubCell"/>
</dbReference>
<dbReference type="OrthoDB" id="10253098at2759"/>
<feature type="region of interest" description="Interaction with histone H4 N-terminus" evidence="11">
    <location>
        <begin position="210"/>
        <end position="212"/>
    </location>
</feature>
<protein>
    <recommendedName>
        <fullName evidence="4 9">Histone acetyltransferase type B catalytic subunit</fullName>
        <ecNumber evidence="3 9">2.3.1.48</ecNumber>
    </recommendedName>
</protein>
<evidence type="ECO:0000256" key="12">
    <source>
        <dbReference type="PIRSR" id="PIRSR038084-3"/>
    </source>
</evidence>
<evidence type="ECO:0000256" key="8">
    <source>
        <dbReference type="ARBA" id="ARBA00048017"/>
    </source>
</evidence>
<feature type="region of interest" description="Disordered" evidence="13">
    <location>
        <begin position="450"/>
        <end position="483"/>
    </location>
</feature>
<reference evidence="15 16" key="1">
    <citation type="submission" date="2014-04" db="EMBL/GenBank/DDBJ databases">
        <authorList>
            <consortium name="DOE Joint Genome Institute"/>
            <person name="Kuo A."/>
            <person name="Martino E."/>
            <person name="Perotto S."/>
            <person name="Kohler A."/>
            <person name="Nagy L.G."/>
            <person name="Floudas D."/>
            <person name="Copeland A."/>
            <person name="Barry K.W."/>
            <person name="Cichocki N."/>
            <person name="Veneault-Fourrey C."/>
            <person name="LaButti K."/>
            <person name="Lindquist E.A."/>
            <person name="Lipzen A."/>
            <person name="Lundell T."/>
            <person name="Morin E."/>
            <person name="Murat C."/>
            <person name="Sun H."/>
            <person name="Tunlid A."/>
            <person name="Henrissat B."/>
            <person name="Grigoriev I.V."/>
            <person name="Hibbett D.S."/>
            <person name="Martin F."/>
            <person name="Nordberg H.P."/>
            <person name="Cantor M.N."/>
            <person name="Hua S.X."/>
        </authorList>
    </citation>
    <scope>NUCLEOTIDE SEQUENCE [LARGE SCALE GENOMIC DNA]</scope>
    <source>
        <strain evidence="15 16">Zn</strain>
    </source>
</reference>
<accession>A0A0C3HGX0</accession>
<dbReference type="STRING" id="913774.A0A0C3HGX0"/>
<keyword evidence="5 9" id="KW-0808">Transferase</keyword>
<evidence type="ECO:0000256" key="2">
    <source>
        <dbReference type="ARBA" id="ARBA00010543"/>
    </source>
</evidence>
<comment type="similarity">
    <text evidence="2 9">Belongs to the HAT1 family.</text>
</comment>
<evidence type="ECO:0000313" key="16">
    <source>
        <dbReference type="Proteomes" id="UP000054321"/>
    </source>
</evidence>
<comment type="catalytic activity">
    <reaction evidence="8 9">
        <text>L-lysyl-[protein] + acetyl-CoA = N(6)-acetyl-L-lysyl-[protein] + CoA + H(+)</text>
        <dbReference type="Rhea" id="RHEA:45948"/>
        <dbReference type="Rhea" id="RHEA-COMP:9752"/>
        <dbReference type="Rhea" id="RHEA-COMP:10731"/>
        <dbReference type="ChEBI" id="CHEBI:15378"/>
        <dbReference type="ChEBI" id="CHEBI:29969"/>
        <dbReference type="ChEBI" id="CHEBI:57287"/>
        <dbReference type="ChEBI" id="CHEBI:57288"/>
        <dbReference type="ChEBI" id="CHEBI:61930"/>
        <dbReference type="EC" id="2.3.1.48"/>
    </reaction>
</comment>
<keyword evidence="9" id="KW-0963">Cytoplasm</keyword>
<dbReference type="GO" id="GO:0042393">
    <property type="term" value="F:histone binding"/>
    <property type="evidence" value="ECO:0007669"/>
    <property type="project" value="InterPro"/>
</dbReference>
<evidence type="ECO:0000256" key="6">
    <source>
        <dbReference type="ARBA" id="ARBA00023242"/>
    </source>
</evidence>
<comment type="subunit">
    <text evidence="9">Component of the HAT-B complex composed of at least HAT1 and HAT2. The HAT-B complex binds to histone H4 tail.</text>
</comment>
<comment type="subcellular location">
    <subcellularLocation>
        <location evidence="9">Cytoplasm</location>
    </subcellularLocation>
    <subcellularLocation>
        <location evidence="1 9">Nucleus</location>
    </subcellularLocation>
</comment>
<dbReference type="InterPro" id="IPR016181">
    <property type="entry name" value="Acyl_CoA_acyltransferase"/>
</dbReference>
<feature type="domain" description="Histone acetyl transferase HAT1 N-terminal" evidence="14">
    <location>
        <begin position="8"/>
        <end position="165"/>
    </location>
</feature>
<reference evidence="16" key="2">
    <citation type="submission" date="2015-01" db="EMBL/GenBank/DDBJ databases">
        <title>Evolutionary Origins and Diversification of the Mycorrhizal Mutualists.</title>
        <authorList>
            <consortium name="DOE Joint Genome Institute"/>
            <consortium name="Mycorrhizal Genomics Consortium"/>
            <person name="Kohler A."/>
            <person name="Kuo A."/>
            <person name="Nagy L.G."/>
            <person name="Floudas D."/>
            <person name="Copeland A."/>
            <person name="Barry K.W."/>
            <person name="Cichocki N."/>
            <person name="Veneault-Fourrey C."/>
            <person name="LaButti K."/>
            <person name="Lindquist E.A."/>
            <person name="Lipzen A."/>
            <person name="Lundell T."/>
            <person name="Morin E."/>
            <person name="Murat C."/>
            <person name="Riley R."/>
            <person name="Ohm R."/>
            <person name="Sun H."/>
            <person name="Tunlid A."/>
            <person name="Henrissat B."/>
            <person name="Grigoriev I.V."/>
            <person name="Hibbett D.S."/>
            <person name="Martin F."/>
        </authorList>
    </citation>
    <scope>NUCLEOTIDE SEQUENCE [LARGE SCALE GENOMIC DNA]</scope>
    <source>
        <strain evidence="16">Zn</strain>
    </source>
</reference>
<dbReference type="PIRSF" id="PIRSF038084">
    <property type="entry name" value="HAT-B_cat"/>
    <property type="match status" value="1"/>
</dbReference>
<dbReference type="Gene3D" id="3.40.630.30">
    <property type="match status" value="1"/>
</dbReference>
<dbReference type="InterPro" id="IPR017380">
    <property type="entry name" value="Hist_AcTrfase_B-typ_cat-su"/>
</dbReference>
<dbReference type="GO" id="GO:0005634">
    <property type="term" value="C:nucleus"/>
    <property type="evidence" value="ECO:0007669"/>
    <property type="project" value="UniProtKB-SubCell"/>
</dbReference>
<feature type="binding site" evidence="11">
    <location>
        <begin position="260"/>
        <end position="262"/>
    </location>
    <ligand>
        <name>acetyl-CoA</name>
        <dbReference type="ChEBI" id="CHEBI:57288"/>
    </ligand>
</feature>
<dbReference type="GO" id="GO:0031509">
    <property type="term" value="P:subtelomeric heterochromatin formation"/>
    <property type="evidence" value="ECO:0007669"/>
    <property type="project" value="InterPro"/>
</dbReference>
<gene>
    <name evidence="15" type="ORF">OIDMADRAFT_47362</name>
</gene>
<evidence type="ECO:0000256" key="3">
    <source>
        <dbReference type="ARBA" id="ARBA00013184"/>
    </source>
</evidence>
<keyword evidence="6 9" id="KW-0539">Nucleus</keyword>
<dbReference type="GO" id="GO:0000781">
    <property type="term" value="C:chromosome, telomeric region"/>
    <property type="evidence" value="ECO:0007669"/>
    <property type="project" value="GOC"/>
</dbReference>
<dbReference type="Gene3D" id="3.90.360.10">
    <property type="entry name" value="Histone acetyl transferase 1 (HAT1), N-terminal domain"/>
    <property type="match status" value="1"/>
</dbReference>
<dbReference type="Proteomes" id="UP000054321">
    <property type="component" value="Unassembled WGS sequence"/>
</dbReference>
<dbReference type="GO" id="GO:0004402">
    <property type="term" value="F:histone acetyltransferase activity"/>
    <property type="evidence" value="ECO:0007669"/>
    <property type="project" value="UniProtKB-UniRule"/>
</dbReference>
<evidence type="ECO:0000256" key="13">
    <source>
        <dbReference type="SAM" id="MobiDB-lite"/>
    </source>
</evidence>
<dbReference type="EC" id="2.3.1.48" evidence="3 9"/>
<dbReference type="InterPro" id="IPR037113">
    <property type="entry name" value="Hat1_N_sf"/>
</dbReference>
<feature type="region of interest" description="Interaction with histone H4 N-terminus" evidence="11">
    <location>
        <begin position="45"/>
        <end position="47"/>
    </location>
</feature>
<evidence type="ECO:0000256" key="9">
    <source>
        <dbReference type="PIRNR" id="PIRNR038084"/>
    </source>
</evidence>
<evidence type="ECO:0000256" key="11">
    <source>
        <dbReference type="PIRSR" id="PIRSR038084-2"/>
    </source>
</evidence>
<feature type="active site" description="Proton donor/acceptor" evidence="10">
    <location>
        <position position="295"/>
    </location>
</feature>
<feature type="binding site" evidence="11">
    <location>
        <position position="298"/>
    </location>
    <ligand>
        <name>acetyl-CoA</name>
        <dbReference type="ChEBI" id="CHEBI:57288"/>
    </ligand>
</feature>
<dbReference type="Pfam" id="PF10394">
    <property type="entry name" value="Hat1_N"/>
    <property type="match status" value="1"/>
</dbReference>
<feature type="binding site" evidence="11">
    <location>
        <begin position="267"/>
        <end position="273"/>
    </location>
    <ligand>
        <name>acetyl-CoA</name>
        <dbReference type="ChEBI" id="CHEBI:57288"/>
    </ligand>
</feature>
<dbReference type="EMBL" id="KN832870">
    <property type="protein sequence ID" value="KIN07456.1"/>
    <property type="molecule type" value="Genomic_DNA"/>
</dbReference>
<organism evidence="15 16">
    <name type="scientific">Oidiodendron maius (strain Zn)</name>
    <dbReference type="NCBI Taxonomy" id="913774"/>
    <lineage>
        <taxon>Eukaryota</taxon>
        <taxon>Fungi</taxon>
        <taxon>Dikarya</taxon>
        <taxon>Ascomycota</taxon>
        <taxon>Pezizomycotina</taxon>
        <taxon>Leotiomycetes</taxon>
        <taxon>Leotiomycetes incertae sedis</taxon>
        <taxon>Myxotrichaceae</taxon>
        <taxon>Oidiodendron</taxon>
    </lineage>
</organism>
<feature type="site" description="Interaction with histone H4 N-terminus" evidence="12">
    <location>
        <position position="177"/>
    </location>
</feature>
<keyword evidence="16" id="KW-1185">Reference proteome</keyword>
<keyword evidence="7 9" id="KW-0012">Acyltransferase</keyword>
<dbReference type="InParanoid" id="A0A0C3HGX0"/>